<feature type="transmembrane region" description="Helical" evidence="7">
    <location>
        <begin position="173"/>
        <end position="206"/>
    </location>
</feature>
<keyword evidence="7" id="KW-0072">Autophagy</keyword>
<comment type="similarity">
    <text evidence="2 7">Belongs to the ATG22 family.</text>
</comment>
<feature type="transmembrane region" description="Helical" evidence="7">
    <location>
        <begin position="212"/>
        <end position="236"/>
    </location>
</feature>
<evidence type="ECO:0000256" key="7">
    <source>
        <dbReference type="RuleBase" id="RU363073"/>
    </source>
</evidence>
<dbReference type="EMBL" id="RBNJ01009065">
    <property type="protein sequence ID" value="RUS27091.1"/>
    <property type="molecule type" value="Genomic_DNA"/>
</dbReference>
<dbReference type="PANTHER" id="PTHR23519">
    <property type="entry name" value="AUTOPHAGY-RELATED PROTEIN 22"/>
    <property type="match status" value="1"/>
</dbReference>
<keyword evidence="4 7" id="KW-0812">Transmembrane</keyword>
<dbReference type="GO" id="GO:0005774">
    <property type="term" value="C:vacuolar membrane"/>
    <property type="evidence" value="ECO:0007669"/>
    <property type="project" value="UniProtKB-SubCell"/>
</dbReference>
<evidence type="ECO:0000256" key="4">
    <source>
        <dbReference type="ARBA" id="ARBA00022692"/>
    </source>
</evidence>
<reference evidence="8 9" key="1">
    <citation type="journal article" date="2018" name="New Phytol.">
        <title>Phylogenomics of Endogonaceae and evolution of mycorrhizas within Mucoromycota.</title>
        <authorList>
            <person name="Chang Y."/>
            <person name="Desiro A."/>
            <person name="Na H."/>
            <person name="Sandor L."/>
            <person name="Lipzen A."/>
            <person name="Clum A."/>
            <person name="Barry K."/>
            <person name="Grigoriev I.V."/>
            <person name="Martin F.M."/>
            <person name="Stajich J.E."/>
            <person name="Smith M.E."/>
            <person name="Bonito G."/>
            <person name="Spatafora J.W."/>
        </authorList>
    </citation>
    <scope>NUCLEOTIDE SEQUENCE [LARGE SCALE GENOMIC DNA]</scope>
    <source>
        <strain evidence="8 9">AD002</strain>
    </source>
</reference>
<dbReference type="InterPro" id="IPR036259">
    <property type="entry name" value="MFS_trans_sf"/>
</dbReference>
<evidence type="ECO:0000256" key="2">
    <source>
        <dbReference type="ARBA" id="ARBA00006978"/>
    </source>
</evidence>
<evidence type="ECO:0000313" key="9">
    <source>
        <dbReference type="Proteomes" id="UP000274822"/>
    </source>
</evidence>
<feature type="transmembrane region" description="Helical" evidence="7">
    <location>
        <begin position="276"/>
        <end position="295"/>
    </location>
</feature>
<feature type="transmembrane region" description="Helical" evidence="7">
    <location>
        <begin position="462"/>
        <end position="478"/>
    </location>
</feature>
<keyword evidence="7" id="KW-0029">Amino-acid transport</keyword>
<feature type="transmembrane region" description="Helical" evidence="7">
    <location>
        <begin position="87"/>
        <end position="108"/>
    </location>
</feature>
<proteinExistence type="inferred from homology"/>
<sequence length="636" mass="71288">MNILHREGASDGATVGNRRRKRIEERGDIPDWDKVPVTTTWERWAYYIYYNGNNGINNYSYVPLIIQFLATGGGYPQSEYFSRMSPYCLHAAHLCVSFLTHVMTLAIAGVNPYNDKPCDTSDYDQPCVVPIGVVNVNVSAMIILSSALSFFVQALLLTTIGSLADYGNHGRSILFWITIISCAAQGLNLESIFGLPFVLQIVFLAFTEPSQWWIALIFGIIVYISYGASLVFYAAIFPRLALNEKVYRDARRSNLPQEDLADVETRCRNHISTVSTAWSNVGFFIVEMILVGVFQMPGEHYANNVASAVCGVYWLVNAIPWFVLEKKRPGPPLPEDSNYLTQGWKQVFTALKEIRKLSQLFLFLLGYFLLSDAINATSQVISVIQNKVIDYSGFIVSKEDSCYFANTCADVKNDCECSCSTHVVCSVQSTLFGVLQAITSTIGCLIFLYVQKYSGWRTKTMLQISNVLTIAIPVWGALGLSRNLNFIGYRNLWEYYLYQVYFGIFTAPTYAYTQTMMSELIPAGRENMFFALFGIANKVSSFVGPLVIGAVIQATNNEWDGFLICSALQVLACIVFAIVNMRKANEEKHVYETKDKARGGGGWETGANEQHRYSVRSSTIFDDDSKTEVGEMMDYK</sequence>
<dbReference type="AlphaFoldDB" id="A0A433QBF4"/>
<name>A0A433QBF4_9FUNG</name>
<feature type="transmembrane region" description="Helical" evidence="7">
    <location>
        <begin position="430"/>
        <end position="450"/>
    </location>
</feature>
<feature type="transmembrane region" description="Helical" evidence="7">
    <location>
        <begin position="498"/>
        <end position="517"/>
    </location>
</feature>
<evidence type="ECO:0000256" key="3">
    <source>
        <dbReference type="ARBA" id="ARBA00022448"/>
    </source>
</evidence>
<dbReference type="GO" id="GO:0006865">
    <property type="term" value="P:amino acid transport"/>
    <property type="evidence" value="ECO:0007669"/>
    <property type="project" value="UniProtKB-KW"/>
</dbReference>
<dbReference type="PANTHER" id="PTHR23519:SF4">
    <property type="entry name" value="AUTOPHAGY-RELATED PROTEIN"/>
    <property type="match status" value="1"/>
</dbReference>
<evidence type="ECO:0000256" key="1">
    <source>
        <dbReference type="ARBA" id="ARBA00004127"/>
    </source>
</evidence>
<feature type="transmembrane region" description="Helical" evidence="7">
    <location>
        <begin position="301"/>
        <end position="324"/>
    </location>
</feature>
<evidence type="ECO:0000256" key="5">
    <source>
        <dbReference type="ARBA" id="ARBA00022989"/>
    </source>
</evidence>
<dbReference type="GO" id="GO:0012505">
    <property type="term" value="C:endomembrane system"/>
    <property type="evidence" value="ECO:0007669"/>
    <property type="project" value="UniProtKB-SubCell"/>
</dbReference>
<comment type="subcellular location">
    <subcellularLocation>
        <location evidence="1">Endomembrane system</location>
        <topology evidence="1">Multi-pass membrane protein</topology>
    </subcellularLocation>
    <subcellularLocation>
        <location evidence="7">Vacuole membrane</location>
        <topology evidence="7">Multi-pass membrane protein</topology>
    </subcellularLocation>
</comment>
<comment type="caution">
    <text evidence="8">The sequence shown here is derived from an EMBL/GenBank/DDBJ whole genome shotgun (WGS) entry which is preliminary data.</text>
</comment>
<keyword evidence="9" id="KW-1185">Reference proteome</keyword>
<feature type="transmembrane region" description="Helical" evidence="7">
    <location>
        <begin position="561"/>
        <end position="579"/>
    </location>
</feature>
<dbReference type="InterPro" id="IPR024671">
    <property type="entry name" value="Atg22-like"/>
</dbReference>
<dbReference type="Proteomes" id="UP000274822">
    <property type="component" value="Unassembled WGS sequence"/>
</dbReference>
<feature type="transmembrane region" description="Helical" evidence="7">
    <location>
        <begin position="360"/>
        <end position="384"/>
    </location>
</feature>
<keyword evidence="6 7" id="KW-0472">Membrane</keyword>
<evidence type="ECO:0000256" key="6">
    <source>
        <dbReference type="ARBA" id="ARBA00023136"/>
    </source>
</evidence>
<accession>A0A433QBF4</accession>
<comment type="function">
    <text evidence="7">Vacuolar effluxer which mediate the efflux of amino acids resulting from autophagic degradation. The release of autophagic amino acids allows the maintenance of protein synthesis and viability during nitrogen starvation.</text>
</comment>
<organism evidence="8 9">
    <name type="scientific">Jimgerdemannia flammicorona</name>
    <dbReference type="NCBI Taxonomy" id="994334"/>
    <lineage>
        <taxon>Eukaryota</taxon>
        <taxon>Fungi</taxon>
        <taxon>Fungi incertae sedis</taxon>
        <taxon>Mucoromycota</taxon>
        <taxon>Mucoromycotina</taxon>
        <taxon>Endogonomycetes</taxon>
        <taxon>Endogonales</taxon>
        <taxon>Endogonaceae</taxon>
        <taxon>Jimgerdemannia</taxon>
    </lineage>
</organism>
<keyword evidence="5 7" id="KW-1133">Transmembrane helix</keyword>
<keyword evidence="7" id="KW-0926">Vacuole</keyword>
<dbReference type="Pfam" id="PF11700">
    <property type="entry name" value="ATG22"/>
    <property type="match status" value="2"/>
</dbReference>
<feature type="transmembrane region" description="Helical" evidence="7">
    <location>
        <begin position="128"/>
        <end position="152"/>
    </location>
</feature>
<gene>
    <name evidence="8" type="ORF">BC938DRAFT_483728</name>
</gene>
<feature type="transmembrane region" description="Helical" evidence="7">
    <location>
        <begin position="529"/>
        <end position="555"/>
    </location>
</feature>
<evidence type="ECO:0000313" key="8">
    <source>
        <dbReference type="EMBL" id="RUS27091.1"/>
    </source>
</evidence>
<protein>
    <recommendedName>
        <fullName evidence="7">Autophagy-related protein</fullName>
    </recommendedName>
</protein>
<dbReference type="GO" id="GO:0006914">
    <property type="term" value="P:autophagy"/>
    <property type="evidence" value="ECO:0007669"/>
    <property type="project" value="UniProtKB-KW"/>
</dbReference>
<dbReference type="SUPFAM" id="SSF103473">
    <property type="entry name" value="MFS general substrate transporter"/>
    <property type="match status" value="1"/>
</dbReference>
<dbReference type="InterPro" id="IPR050495">
    <property type="entry name" value="ATG22/LtaA_families"/>
</dbReference>
<dbReference type="Gene3D" id="1.20.1250.20">
    <property type="entry name" value="MFS general substrate transporter like domains"/>
    <property type="match status" value="1"/>
</dbReference>
<keyword evidence="3 7" id="KW-0813">Transport</keyword>